<feature type="transmembrane region" description="Helical" evidence="2">
    <location>
        <begin position="144"/>
        <end position="162"/>
    </location>
</feature>
<evidence type="ECO:0000313" key="4">
    <source>
        <dbReference type="Proteomes" id="UP000010798"/>
    </source>
</evidence>
<dbReference type="EMBL" id="CP003364">
    <property type="protein sequence ID" value="AGA27642.1"/>
    <property type="molecule type" value="Genomic_DNA"/>
</dbReference>
<name>L0DEG0_SINAD</name>
<dbReference type="KEGG" id="saci:Sinac_3380"/>
<dbReference type="OrthoDB" id="9940358at2"/>
<evidence type="ECO:0000313" key="3">
    <source>
        <dbReference type="EMBL" id="AGA27642.1"/>
    </source>
</evidence>
<feature type="region of interest" description="Disordered" evidence="1">
    <location>
        <begin position="167"/>
        <end position="192"/>
    </location>
</feature>
<dbReference type="HOGENOM" id="CLU_1414326_0_0_0"/>
<keyword evidence="2" id="KW-1133">Transmembrane helix</keyword>
<dbReference type="RefSeq" id="WP_015246787.1">
    <property type="nucleotide sequence ID" value="NC_019892.1"/>
</dbReference>
<reference evidence="3 4" key="1">
    <citation type="submission" date="2012-02" db="EMBL/GenBank/DDBJ databases">
        <title>Complete sequence of chromosome of Singulisphaera acidiphila DSM 18658.</title>
        <authorList>
            <consortium name="US DOE Joint Genome Institute (JGI-PGF)"/>
            <person name="Lucas S."/>
            <person name="Copeland A."/>
            <person name="Lapidus A."/>
            <person name="Glavina del Rio T."/>
            <person name="Dalin E."/>
            <person name="Tice H."/>
            <person name="Bruce D."/>
            <person name="Goodwin L."/>
            <person name="Pitluck S."/>
            <person name="Peters L."/>
            <person name="Ovchinnikova G."/>
            <person name="Chertkov O."/>
            <person name="Kyrpides N."/>
            <person name="Mavromatis K."/>
            <person name="Ivanova N."/>
            <person name="Brettin T."/>
            <person name="Detter J.C."/>
            <person name="Han C."/>
            <person name="Larimer F."/>
            <person name="Land M."/>
            <person name="Hauser L."/>
            <person name="Markowitz V."/>
            <person name="Cheng J.-F."/>
            <person name="Hugenholtz P."/>
            <person name="Woyke T."/>
            <person name="Wu D."/>
            <person name="Tindall B."/>
            <person name="Pomrenke H."/>
            <person name="Brambilla E."/>
            <person name="Klenk H.-P."/>
            <person name="Eisen J.A."/>
        </authorList>
    </citation>
    <scope>NUCLEOTIDE SEQUENCE [LARGE SCALE GENOMIC DNA]</scope>
    <source>
        <strain evidence="4">ATCC BAA-1392 / DSM 18658 / VKM B-2454 / MOB10</strain>
    </source>
</reference>
<feature type="transmembrane region" description="Helical" evidence="2">
    <location>
        <begin position="33"/>
        <end position="55"/>
    </location>
</feature>
<evidence type="ECO:0000256" key="2">
    <source>
        <dbReference type="SAM" id="Phobius"/>
    </source>
</evidence>
<proteinExistence type="predicted"/>
<accession>L0DEG0</accession>
<dbReference type="Proteomes" id="UP000010798">
    <property type="component" value="Chromosome"/>
</dbReference>
<keyword evidence="2" id="KW-0812">Transmembrane</keyword>
<sequence>MFFLFLLALWIMFALFGSWIASAKGRSSLEGFVIGFLFGPLGCLIEALLPTLAYATPSPFHAVTITPEQAAEAEQEEERRRKYQFDRDMLIAERQAKLDAQRDAALELARKQADETRRQAWAWFNRVVIRFGWFRALPETAQPIVVGLAVALPVICVIVILFQPVKPEPSNETRSAPAPQIEQVDSDPPPPF</sequence>
<keyword evidence="2" id="KW-0472">Membrane</keyword>
<keyword evidence="4" id="KW-1185">Reference proteome</keyword>
<protein>
    <submittedName>
        <fullName evidence="3">Uncharacterized protein</fullName>
    </submittedName>
</protein>
<dbReference type="AlphaFoldDB" id="L0DEG0"/>
<evidence type="ECO:0000256" key="1">
    <source>
        <dbReference type="SAM" id="MobiDB-lite"/>
    </source>
</evidence>
<gene>
    <name evidence="3" type="ordered locus">Sinac_3380</name>
</gene>
<organism evidence="3 4">
    <name type="scientific">Singulisphaera acidiphila (strain ATCC BAA-1392 / DSM 18658 / VKM B-2454 / MOB10)</name>
    <dbReference type="NCBI Taxonomy" id="886293"/>
    <lineage>
        <taxon>Bacteria</taxon>
        <taxon>Pseudomonadati</taxon>
        <taxon>Planctomycetota</taxon>
        <taxon>Planctomycetia</taxon>
        <taxon>Isosphaerales</taxon>
        <taxon>Isosphaeraceae</taxon>
        <taxon>Singulisphaera</taxon>
    </lineage>
</organism>